<dbReference type="InterPro" id="IPR008969">
    <property type="entry name" value="CarboxyPept-like_regulatory"/>
</dbReference>
<evidence type="ECO:0000256" key="7">
    <source>
        <dbReference type="PROSITE-ProRule" id="PRU01360"/>
    </source>
</evidence>
<sequence length="1099" mass="120003">MKQIYLRCFWILLLTSTAISSYAQQSFTGNVKDNRGQALPGVSINEKGTKKGTATNGNGDFSLLVSPSSVLRISLVGYLVQEITVGDKKSINVVLQEDNQTLNEVVVTTGFGVKKQARKLSYATQEIKGEDLTRSNEPNLVNALNGKVAGLVISQGAGGAQSSSRMRIRGNSSLGNNTQPLIVIDGVLIQPGVTGADSYGNEPQDFGNIMKNLNADDYESITVLKGAAASSLYGSKAQNGVLLITSKKGKAGQGLGISFGHTQTIEEVYRVFDLQNEFGAGINPTFAKDANGMQNIDKANYIWSFGPKFDGSKVRDMDGRIIDWNAQPNNILDAYKNGVYSNSNLAFQGATDNANFRVSYTNMTNKGILPNNKFSRDAIDFRGSQKLGKIFTVDAGVNYTTSNTLNPINQSNDSNPIFALVYGKPRSYDTNYWKNRYVDNAIGGQLRGTEDPYNLSSLWFNMNTQSNRQKENNLRGNIDVTATITPWLNAVVRGTMNQINTVNETKNIGNEAGFKGGSYVLGQSNQKSTRLQALLNASKKISDNLDFNFSIGAETVRDFGKNSTSTKSDGGLKDPGKFFMANSVNTPITTLGLDGSQRTDAIYAFGDISYKNMLTLNVSIRNDWSSTLTYPNGSGDYSYLYPSVGLAYLFTESLKNNPAFGFLSYGKIRANYGHTGLGIAPYQTSKGKYTLIDVYTDKDGIQMPRYGYESFTLGNEKLKNELTKEFEIGTELRFLDDRIGIDASFYKKNTYNQVLLLDLPSTSGVEKRVINAGNIQNQGIEILINATPIRTRNFEWNSTVNFARNKNKIISLAPGVTTYTLGRAFGDDMQSVAIAGEEYGSIYTGYGYASYQGKDANDPLNGQKLLKANGSYWRNGDAGQGNKNLGSMMERFTISTINNFKIKDFNIGFQVDAKVGGLMASGSHQYGTNYGAFKSSLFGRSADHGGVPRKDAQGNVFNDGVIPEGVFAANTIIKNVNVGGTTFADAVAKGLIEPVSARVHYARLTQWGTGIREYSTFENSWVALREVSVGYSLPKKFAEKIRFNRLSLNFIARNLTYIYNSLPDHINPEGLFTNSAGAFAEYGGAPYTRTFALSIKGSL</sequence>
<dbReference type="PROSITE" id="PS52016">
    <property type="entry name" value="TONB_DEPENDENT_REC_3"/>
    <property type="match status" value="1"/>
</dbReference>
<dbReference type="InterPro" id="IPR023996">
    <property type="entry name" value="TonB-dep_OMP_SusC/RagA"/>
</dbReference>
<protein>
    <submittedName>
        <fullName evidence="10">Iron complex outermembrane recepter protein</fullName>
    </submittedName>
</protein>
<dbReference type="InterPro" id="IPR037066">
    <property type="entry name" value="Plug_dom_sf"/>
</dbReference>
<dbReference type="Pfam" id="PF07715">
    <property type="entry name" value="Plug"/>
    <property type="match status" value="1"/>
</dbReference>
<dbReference type="EMBL" id="FNGY01000011">
    <property type="protein sequence ID" value="SDO08582.1"/>
    <property type="molecule type" value="Genomic_DNA"/>
</dbReference>
<evidence type="ECO:0000256" key="1">
    <source>
        <dbReference type="ARBA" id="ARBA00004571"/>
    </source>
</evidence>
<dbReference type="RefSeq" id="WP_074611957.1">
    <property type="nucleotide sequence ID" value="NZ_FNGY01000011.1"/>
</dbReference>
<dbReference type="InterPro" id="IPR012910">
    <property type="entry name" value="Plug_dom"/>
</dbReference>
<keyword evidence="5 7" id="KW-0472">Membrane</keyword>
<reference evidence="11" key="1">
    <citation type="submission" date="2016-10" db="EMBL/GenBank/DDBJ databases">
        <authorList>
            <person name="Varghese N."/>
            <person name="Submissions S."/>
        </authorList>
    </citation>
    <scope>NUCLEOTIDE SEQUENCE [LARGE SCALE GENOMIC DNA]</scope>
    <source>
        <strain evidence="11">DSM 19110</strain>
    </source>
</reference>
<keyword evidence="2 7" id="KW-0813">Transport</keyword>
<dbReference type="SUPFAM" id="SSF49464">
    <property type="entry name" value="Carboxypeptidase regulatory domain-like"/>
    <property type="match status" value="1"/>
</dbReference>
<keyword evidence="8" id="KW-0732">Signal</keyword>
<evidence type="ECO:0000256" key="8">
    <source>
        <dbReference type="SAM" id="SignalP"/>
    </source>
</evidence>
<feature type="domain" description="TonB-dependent receptor plug" evidence="9">
    <location>
        <begin position="118"/>
        <end position="241"/>
    </location>
</feature>
<keyword evidence="6 7" id="KW-0998">Cell outer membrane</keyword>
<accession>A0A1H0GP47</accession>
<organism evidence="10 11">
    <name type="scientific">Pedobacter steynii</name>
    <dbReference type="NCBI Taxonomy" id="430522"/>
    <lineage>
        <taxon>Bacteria</taxon>
        <taxon>Pseudomonadati</taxon>
        <taxon>Bacteroidota</taxon>
        <taxon>Sphingobacteriia</taxon>
        <taxon>Sphingobacteriales</taxon>
        <taxon>Sphingobacteriaceae</taxon>
        <taxon>Pedobacter</taxon>
    </lineage>
</organism>
<evidence type="ECO:0000256" key="5">
    <source>
        <dbReference type="ARBA" id="ARBA00023136"/>
    </source>
</evidence>
<evidence type="ECO:0000256" key="6">
    <source>
        <dbReference type="ARBA" id="ARBA00023237"/>
    </source>
</evidence>
<feature type="chain" id="PRO_5010267130" evidence="8">
    <location>
        <begin position="24"/>
        <end position="1099"/>
    </location>
</feature>
<evidence type="ECO:0000259" key="9">
    <source>
        <dbReference type="Pfam" id="PF07715"/>
    </source>
</evidence>
<dbReference type="Gene3D" id="2.40.170.20">
    <property type="entry name" value="TonB-dependent receptor, beta-barrel domain"/>
    <property type="match status" value="1"/>
</dbReference>
<keyword evidence="4 7" id="KW-0812">Transmembrane</keyword>
<evidence type="ECO:0000313" key="10">
    <source>
        <dbReference type="EMBL" id="SDO08582.1"/>
    </source>
</evidence>
<dbReference type="OrthoDB" id="9768177at2"/>
<dbReference type="AlphaFoldDB" id="A0A1H0GP47"/>
<dbReference type="GO" id="GO:0009279">
    <property type="term" value="C:cell outer membrane"/>
    <property type="evidence" value="ECO:0007669"/>
    <property type="project" value="UniProtKB-SubCell"/>
</dbReference>
<dbReference type="Pfam" id="PF13715">
    <property type="entry name" value="CarbopepD_reg_2"/>
    <property type="match status" value="1"/>
</dbReference>
<proteinExistence type="inferred from homology"/>
<comment type="subcellular location">
    <subcellularLocation>
        <location evidence="1 7">Cell outer membrane</location>
        <topology evidence="1 7">Multi-pass membrane protein</topology>
    </subcellularLocation>
</comment>
<evidence type="ECO:0000256" key="4">
    <source>
        <dbReference type="ARBA" id="ARBA00022692"/>
    </source>
</evidence>
<dbReference type="Gene3D" id="2.170.130.10">
    <property type="entry name" value="TonB-dependent receptor, plug domain"/>
    <property type="match status" value="1"/>
</dbReference>
<dbReference type="Proteomes" id="UP000183200">
    <property type="component" value="Unassembled WGS sequence"/>
</dbReference>
<gene>
    <name evidence="10" type="ORF">SAMN05421820_111202</name>
</gene>
<evidence type="ECO:0000256" key="2">
    <source>
        <dbReference type="ARBA" id="ARBA00022448"/>
    </source>
</evidence>
<comment type="similarity">
    <text evidence="7">Belongs to the TonB-dependent receptor family.</text>
</comment>
<keyword evidence="3 7" id="KW-1134">Transmembrane beta strand</keyword>
<keyword evidence="11" id="KW-1185">Reference proteome</keyword>
<evidence type="ECO:0000313" key="11">
    <source>
        <dbReference type="Proteomes" id="UP000183200"/>
    </source>
</evidence>
<dbReference type="NCBIfam" id="TIGR04056">
    <property type="entry name" value="OMP_RagA_SusC"/>
    <property type="match status" value="1"/>
</dbReference>
<dbReference type="SUPFAM" id="SSF56935">
    <property type="entry name" value="Porins"/>
    <property type="match status" value="1"/>
</dbReference>
<dbReference type="Gene3D" id="2.60.40.1120">
    <property type="entry name" value="Carboxypeptidase-like, regulatory domain"/>
    <property type="match status" value="1"/>
</dbReference>
<feature type="signal peptide" evidence="8">
    <location>
        <begin position="1"/>
        <end position="23"/>
    </location>
</feature>
<dbReference type="InterPro" id="IPR039426">
    <property type="entry name" value="TonB-dep_rcpt-like"/>
</dbReference>
<name>A0A1H0GP47_9SPHI</name>
<evidence type="ECO:0000256" key="3">
    <source>
        <dbReference type="ARBA" id="ARBA00022452"/>
    </source>
</evidence>
<dbReference type="InterPro" id="IPR036942">
    <property type="entry name" value="Beta-barrel_TonB_sf"/>
</dbReference>